<dbReference type="InterPro" id="IPR000225">
    <property type="entry name" value="Armadillo"/>
</dbReference>
<feature type="repeat" description="ARM" evidence="1">
    <location>
        <begin position="471"/>
        <end position="513"/>
    </location>
</feature>
<dbReference type="Proteomes" id="UP000694560">
    <property type="component" value="Unplaced"/>
</dbReference>
<dbReference type="OrthoDB" id="1683831at2759"/>
<proteinExistence type="predicted"/>
<feature type="region of interest" description="Disordered" evidence="2">
    <location>
        <begin position="342"/>
        <end position="382"/>
    </location>
</feature>
<feature type="compositionally biased region" description="Acidic residues" evidence="2">
    <location>
        <begin position="359"/>
        <end position="371"/>
    </location>
</feature>
<keyword evidence="4" id="KW-1185">Reference proteome</keyword>
<reference evidence="3" key="1">
    <citation type="submission" date="2025-08" db="UniProtKB">
        <authorList>
            <consortium name="Ensembl"/>
        </authorList>
    </citation>
    <scope>IDENTIFICATION</scope>
</reference>
<feature type="repeat" description="ARM" evidence="1">
    <location>
        <begin position="812"/>
        <end position="854"/>
    </location>
</feature>
<protein>
    <submittedName>
        <fullName evidence="3">Armadillo repeat containing 4</fullName>
    </submittedName>
</protein>
<sequence length="975" mass="107403">MGVALARAAQWTAAGSGTGRLEITPLNEALLNQIIKFAEDFSTKHPQEAAFVFREPLEWKTQLDSSVFKEGYEVKEAVVQSEARSKDGQPLLILSASTLKVRSFDQLSRLLQIAVEKQLKEVQACLEANRDPIVKILGPEYGTVEGEDTSILHLFDKVKKDSGLETELKMKILLLLHQLDLQLLNSSLKQISQDVRLNPAAVNNEVNLLKNFSGKGEDTVLESLEYTSDYMFSNGCRAPPWRQVHGEICYLVIKPHDTDPLSITCSTAGVFLNGGKDIDYERKSELYKDIVTFLRERSPRFVENMAKQVFSGQSQSLRDFTEKDAYEKSSLVGRKSSKERLKPRIDWKNTGKTSSSLEDVGESSSETDEDEKPLRRQESSTDISPEYWGIQKLTKYVKGGDPTATVIALCSMRDYNLSQETCQQAIVDTGCLEVLINLLDTEEIKCQAGSLKILKEISQNMMIRHAVADLGGLEVMVKILDSPDIDLKCLAAETIANVARFKRARKTVRQHGGIKRLVGLLESVSVGPSYQGKETEAARCGALALWSCSKSTKTKKAIRKAGGIPLLARWLKCSEANILIPVVGTLQECASEPSYRLAIRTEGMVEYLVKNLSSEHEELQRHCASAIFKCAEDEETRDLVRKYEGLQPLSVLLDNSENKELLAAVTGAIWKCAISRENVLKFQEYRAVEALVALLTDQPKEVLINVIGALGECCQNEPENRGTVRRCGGIAPLVRLLTATDQALLVNVNKAVGACAMEPESMAIIDSLDGVRLIWSLLKNPHPDVQASAAWALCPCIENAKNSGDMVRSLVGGLELIVNLLKSKDREVVTSVCAAIANIAKDAENLAVMTDHGVVPLLSKLANTNDNKLRRHLAEAVAHCCMWGNNKVAFGETKIVAPLIRYLRSKDPLVHRATAQALYQLSEDASNCVIMHENAVVKLLLPMVGSTDDTLQEAAAGCIANIRRLALATEKAKYG</sequence>
<dbReference type="SMART" id="SM00185">
    <property type="entry name" value="ARM"/>
    <property type="match status" value="12"/>
</dbReference>
<dbReference type="Gene3D" id="1.25.10.10">
    <property type="entry name" value="Leucine-rich Repeat Variant"/>
    <property type="match status" value="4"/>
</dbReference>
<dbReference type="SUPFAM" id="SSF48371">
    <property type="entry name" value="ARM repeat"/>
    <property type="match status" value="2"/>
</dbReference>
<dbReference type="AlphaFoldDB" id="A0A8C5X2H2"/>
<dbReference type="InterPro" id="IPR016024">
    <property type="entry name" value="ARM-type_fold"/>
</dbReference>
<name>A0A8C5X2H2_9PASS</name>
<accession>A0A8C5X2H2</accession>
<dbReference type="Ensembl" id="ENSMCST00000005812.1">
    <property type="protein sequence ID" value="ENSMCSP00000005683.1"/>
    <property type="gene ID" value="ENSMCSG00000004069.1"/>
</dbReference>
<evidence type="ECO:0000256" key="2">
    <source>
        <dbReference type="SAM" id="MobiDB-lite"/>
    </source>
</evidence>
<evidence type="ECO:0000313" key="4">
    <source>
        <dbReference type="Proteomes" id="UP000694560"/>
    </source>
</evidence>
<evidence type="ECO:0000256" key="1">
    <source>
        <dbReference type="PROSITE-ProRule" id="PRU00259"/>
    </source>
</evidence>
<organism evidence="3 4">
    <name type="scientific">Malurus cyaneus samueli</name>
    <dbReference type="NCBI Taxonomy" id="2593467"/>
    <lineage>
        <taxon>Eukaryota</taxon>
        <taxon>Metazoa</taxon>
        <taxon>Chordata</taxon>
        <taxon>Craniata</taxon>
        <taxon>Vertebrata</taxon>
        <taxon>Euteleostomi</taxon>
        <taxon>Archelosauria</taxon>
        <taxon>Archosauria</taxon>
        <taxon>Dinosauria</taxon>
        <taxon>Saurischia</taxon>
        <taxon>Theropoda</taxon>
        <taxon>Coelurosauria</taxon>
        <taxon>Aves</taxon>
        <taxon>Neognathae</taxon>
        <taxon>Neoaves</taxon>
        <taxon>Telluraves</taxon>
        <taxon>Australaves</taxon>
        <taxon>Passeriformes</taxon>
        <taxon>Meliphagoidea</taxon>
        <taxon>Maluridae</taxon>
        <taxon>Malurus</taxon>
    </lineage>
</organism>
<dbReference type="PANTHER" id="PTHR46241">
    <property type="entry name" value="ARMADILLO REPEAT-CONTAINING PROTEIN 4 ARMC4"/>
    <property type="match status" value="1"/>
</dbReference>
<evidence type="ECO:0000313" key="3">
    <source>
        <dbReference type="Ensembl" id="ENSMCSP00000005683.1"/>
    </source>
</evidence>
<dbReference type="PANTHER" id="PTHR46241:SF1">
    <property type="entry name" value="OUTER DYNEIN ARM-DOCKING COMPLEX SUBUNIT 2"/>
    <property type="match status" value="1"/>
</dbReference>
<dbReference type="InterPro" id="IPR011989">
    <property type="entry name" value="ARM-like"/>
</dbReference>
<dbReference type="PROSITE" id="PS50176">
    <property type="entry name" value="ARM_REPEAT"/>
    <property type="match status" value="2"/>
</dbReference>
<reference evidence="3" key="2">
    <citation type="submission" date="2025-09" db="UniProtKB">
        <authorList>
            <consortium name="Ensembl"/>
        </authorList>
    </citation>
    <scope>IDENTIFICATION</scope>
</reference>